<dbReference type="InterPro" id="IPR004566">
    <property type="entry name" value="PanK"/>
</dbReference>
<dbReference type="EC" id="2.7.1.33" evidence="5 14"/>
<dbReference type="GO" id="GO:0004594">
    <property type="term" value="F:pantothenate kinase activity"/>
    <property type="evidence" value="ECO:0007669"/>
    <property type="project" value="UniProtKB-UniRule"/>
</dbReference>
<evidence type="ECO:0000256" key="3">
    <source>
        <dbReference type="ARBA" id="ARBA00005225"/>
    </source>
</evidence>
<dbReference type="InterPro" id="IPR027417">
    <property type="entry name" value="P-loop_NTPase"/>
</dbReference>
<evidence type="ECO:0000256" key="4">
    <source>
        <dbReference type="ARBA" id="ARBA00006087"/>
    </source>
</evidence>
<feature type="domain" description="Phosphoribulokinase/uridine kinase" evidence="16">
    <location>
        <begin position="90"/>
        <end position="246"/>
    </location>
</feature>
<gene>
    <name evidence="14" type="primary">coaA</name>
    <name evidence="17" type="ORF">SAMN04488053_11618</name>
</gene>
<evidence type="ECO:0000256" key="5">
    <source>
        <dbReference type="ARBA" id="ARBA00012102"/>
    </source>
</evidence>
<dbReference type="NCBIfam" id="TIGR00554">
    <property type="entry name" value="panK_bact"/>
    <property type="match status" value="1"/>
</dbReference>
<dbReference type="AlphaFoldDB" id="A0A1H0K4Z6"/>
<dbReference type="InterPro" id="IPR006083">
    <property type="entry name" value="PRK/URK"/>
</dbReference>
<dbReference type="HAMAP" id="MF_00215">
    <property type="entry name" value="Pantothen_kinase_1"/>
    <property type="match status" value="1"/>
</dbReference>
<dbReference type="OrthoDB" id="1550976at2"/>
<evidence type="ECO:0000313" key="17">
    <source>
        <dbReference type="EMBL" id="SDO51085.1"/>
    </source>
</evidence>
<evidence type="ECO:0000256" key="8">
    <source>
        <dbReference type="ARBA" id="ARBA00022679"/>
    </source>
</evidence>
<keyword evidence="18" id="KW-1185">Reference proteome</keyword>
<feature type="binding site" evidence="14">
    <location>
        <begin position="95"/>
        <end position="102"/>
    </location>
    <ligand>
        <name>ATP</name>
        <dbReference type="ChEBI" id="CHEBI:30616"/>
    </ligand>
</feature>
<dbReference type="PANTHER" id="PTHR10285">
    <property type="entry name" value="URIDINE KINASE"/>
    <property type="match status" value="1"/>
</dbReference>
<dbReference type="EMBL" id="FNIL01000016">
    <property type="protein sequence ID" value="SDO51085.1"/>
    <property type="molecule type" value="Genomic_DNA"/>
</dbReference>
<evidence type="ECO:0000256" key="15">
    <source>
        <dbReference type="RuleBase" id="RU003530"/>
    </source>
</evidence>
<evidence type="ECO:0000256" key="6">
    <source>
        <dbReference type="ARBA" id="ARBA00015080"/>
    </source>
</evidence>
<dbReference type="Proteomes" id="UP000198778">
    <property type="component" value="Unassembled WGS sequence"/>
</dbReference>
<accession>A0A1H0K4Z6</accession>
<keyword evidence="7 14" id="KW-0963">Cytoplasm</keyword>
<dbReference type="GO" id="GO:0005737">
    <property type="term" value="C:cytoplasm"/>
    <property type="evidence" value="ECO:0007669"/>
    <property type="project" value="UniProtKB-SubCell"/>
</dbReference>
<organism evidence="17 18">
    <name type="scientific">Alkalicoccus daliensis</name>
    <dbReference type="NCBI Taxonomy" id="745820"/>
    <lineage>
        <taxon>Bacteria</taxon>
        <taxon>Bacillati</taxon>
        <taxon>Bacillota</taxon>
        <taxon>Bacilli</taxon>
        <taxon>Bacillales</taxon>
        <taxon>Bacillaceae</taxon>
        <taxon>Alkalicoccus</taxon>
    </lineage>
</organism>
<sequence>MMMKVTENVTPFTTFTRDEWAALRESYPMEVSAEEIDKLKGVNDVLNMEEIADIYLPLTRLIHLHAIASQELYRSRSIFLQNQEKKVPYIIGIAGSVAVGKSTLARVLHTLLSRWDRHPRVDLVTTDGFLYPNEELEKRGIMNKKGFPESYNVQALLEFLAALKSGKPQVEAPVYSHLTYDVLPEETQLVEQPDIVIIEGINVLQPPRRQVEEEEQEVAVSDYFDFSIYVDADEEDIFKWYVERFKKLRETAFRNPHSYFRKYADLNDEEAYDFAKDIWDRINHKNLTENIRPTKNRADLILRKGGHHLVNQIKMRKI</sequence>
<evidence type="ECO:0000256" key="9">
    <source>
        <dbReference type="ARBA" id="ARBA00022741"/>
    </source>
</evidence>
<protein>
    <recommendedName>
        <fullName evidence="6 14">Pantothenate kinase</fullName>
        <ecNumber evidence="5 14">2.7.1.33</ecNumber>
    </recommendedName>
    <alternativeName>
        <fullName evidence="13 14">Pantothenic acid kinase</fullName>
    </alternativeName>
</protein>
<comment type="similarity">
    <text evidence="4 14 15">Belongs to the prokaryotic pantothenate kinase family.</text>
</comment>
<comment type="pathway">
    <text evidence="3 14 15">Cofactor biosynthesis; coenzyme A biosynthesis; CoA from (R)-pantothenate: step 1/5.</text>
</comment>
<evidence type="ECO:0000259" key="16">
    <source>
        <dbReference type="Pfam" id="PF00485"/>
    </source>
</evidence>
<keyword evidence="12 14" id="KW-0173">Coenzyme A biosynthesis</keyword>
<dbReference type="STRING" id="745820.SAMN04488053_11618"/>
<evidence type="ECO:0000256" key="10">
    <source>
        <dbReference type="ARBA" id="ARBA00022777"/>
    </source>
</evidence>
<dbReference type="CDD" id="cd02025">
    <property type="entry name" value="PanK"/>
    <property type="match status" value="1"/>
</dbReference>
<dbReference type="GO" id="GO:0005524">
    <property type="term" value="F:ATP binding"/>
    <property type="evidence" value="ECO:0007669"/>
    <property type="project" value="UniProtKB-UniRule"/>
</dbReference>
<dbReference type="UniPathway" id="UPA00241">
    <property type="reaction ID" value="UER00352"/>
</dbReference>
<dbReference type="Pfam" id="PF00485">
    <property type="entry name" value="PRK"/>
    <property type="match status" value="1"/>
</dbReference>
<evidence type="ECO:0000256" key="12">
    <source>
        <dbReference type="ARBA" id="ARBA00022993"/>
    </source>
</evidence>
<name>A0A1H0K4Z6_9BACI</name>
<evidence type="ECO:0000256" key="14">
    <source>
        <dbReference type="HAMAP-Rule" id="MF_00215"/>
    </source>
</evidence>
<reference evidence="18" key="1">
    <citation type="submission" date="2016-10" db="EMBL/GenBank/DDBJ databases">
        <authorList>
            <person name="Varghese N."/>
            <person name="Submissions S."/>
        </authorList>
    </citation>
    <scope>NUCLEOTIDE SEQUENCE [LARGE SCALE GENOMIC DNA]</scope>
    <source>
        <strain evidence="18">CGMCC 1.10369</strain>
    </source>
</reference>
<evidence type="ECO:0000256" key="11">
    <source>
        <dbReference type="ARBA" id="ARBA00022840"/>
    </source>
</evidence>
<keyword evidence="11 14" id="KW-0067">ATP-binding</keyword>
<evidence type="ECO:0000256" key="1">
    <source>
        <dbReference type="ARBA" id="ARBA00001206"/>
    </source>
</evidence>
<evidence type="ECO:0000256" key="7">
    <source>
        <dbReference type="ARBA" id="ARBA00022490"/>
    </source>
</evidence>
<dbReference type="SUPFAM" id="SSF52540">
    <property type="entry name" value="P-loop containing nucleoside triphosphate hydrolases"/>
    <property type="match status" value="1"/>
</dbReference>
<dbReference type="Gene3D" id="3.40.50.300">
    <property type="entry name" value="P-loop containing nucleotide triphosphate hydrolases"/>
    <property type="match status" value="1"/>
</dbReference>
<evidence type="ECO:0000256" key="13">
    <source>
        <dbReference type="ARBA" id="ARBA00032866"/>
    </source>
</evidence>
<dbReference type="PIRSF" id="PIRSF000545">
    <property type="entry name" value="Pantothenate_kin"/>
    <property type="match status" value="1"/>
</dbReference>
<dbReference type="GO" id="GO:0015937">
    <property type="term" value="P:coenzyme A biosynthetic process"/>
    <property type="evidence" value="ECO:0007669"/>
    <property type="project" value="UniProtKB-UniRule"/>
</dbReference>
<keyword evidence="9 14" id="KW-0547">Nucleotide-binding</keyword>
<keyword evidence="10 14" id="KW-0418">Kinase</keyword>
<keyword evidence="8 14" id="KW-0808">Transferase</keyword>
<proteinExistence type="inferred from homology"/>
<evidence type="ECO:0000256" key="2">
    <source>
        <dbReference type="ARBA" id="ARBA00004496"/>
    </source>
</evidence>
<evidence type="ECO:0000313" key="18">
    <source>
        <dbReference type="Proteomes" id="UP000198778"/>
    </source>
</evidence>
<comment type="subcellular location">
    <subcellularLocation>
        <location evidence="2 14 15">Cytoplasm</location>
    </subcellularLocation>
</comment>
<comment type="catalytic activity">
    <reaction evidence="1 14 15">
        <text>(R)-pantothenate + ATP = (R)-4'-phosphopantothenate + ADP + H(+)</text>
        <dbReference type="Rhea" id="RHEA:16373"/>
        <dbReference type="ChEBI" id="CHEBI:10986"/>
        <dbReference type="ChEBI" id="CHEBI:15378"/>
        <dbReference type="ChEBI" id="CHEBI:29032"/>
        <dbReference type="ChEBI" id="CHEBI:30616"/>
        <dbReference type="ChEBI" id="CHEBI:456216"/>
        <dbReference type="EC" id="2.7.1.33"/>
    </reaction>
</comment>